<name>V5WLT3_9SPIO</name>
<dbReference type="PANTHER" id="PTHR48081">
    <property type="entry name" value="AB HYDROLASE SUPERFAMILY PROTEIN C4A8.06C"/>
    <property type="match status" value="1"/>
</dbReference>
<dbReference type="HOGENOM" id="CLU_012494_13_4_12"/>
<dbReference type="InterPro" id="IPR050300">
    <property type="entry name" value="GDXG_lipolytic_enzyme"/>
</dbReference>
<keyword evidence="2" id="KW-0732">Signal</keyword>
<dbReference type="eggNOG" id="COG0657">
    <property type="taxonomic scope" value="Bacteria"/>
</dbReference>
<reference evidence="4 5" key="1">
    <citation type="journal article" date="2015" name="Stand. Genomic Sci.">
        <title>Complete genome sequence and description of Salinispira pacifica gen. nov., sp. nov., a novel spirochaete isolated form a hypersaline microbial mat.</title>
        <authorList>
            <person name="Ben Hania W."/>
            <person name="Joseph M."/>
            <person name="Schumann P."/>
            <person name="Bunk B."/>
            <person name="Fiebig A."/>
            <person name="Sproer C."/>
            <person name="Klenk H.P."/>
            <person name="Fardeau M.L."/>
            <person name="Spring S."/>
        </authorList>
    </citation>
    <scope>NUCLEOTIDE SEQUENCE [LARGE SCALE GENOMIC DNA]</scope>
    <source>
        <strain evidence="4 5">L21-RPul-D2</strain>
    </source>
</reference>
<dbReference type="InterPro" id="IPR013094">
    <property type="entry name" value="AB_hydrolase_3"/>
</dbReference>
<dbReference type="STRING" id="1307761.L21SP2_3238"/>
<dbReference type="Pfam" id="PF07859">
    <property type="entry name" value="Abhydrolase_3"/>
    <property type="match status" value="1"/>
</dbReference>
<organism evidence="4 5">
    <name type="scientific">Salinispira pacifica</name>
    <dbReference type="NCBI Taxonomy" id="1307761"/>
    <lineage>
        <taxon>Bacteria</taxon>
        <taxon>Pseudomonadati</taxon>
        <taxon>Spirochaetota</taxon>
        <taxon>Spirochaetia</taxon>
        <taxon>Spirochaetales</taxon>
        <taxon>Spirochaetaceae</taxon>
        <taxon>Salinispira</taxon>
    </lineage>
</organism>
<dbReference type="KEGG" id="slr:L21SP2_3238"/>
<dbReference type="AlphaFoldDB" id="V5WLT3"/>
<evidence type="ECO:0000256" key="2">
    <source>
        <dbReference type="SAM" id="SignalP"/>
    </source>
</evidence>
<accession>V5WLT3</accession>
<keyword evidence="5" id="KW-1185">Reference proteome</keyword>
<evidence type="ECO:0000256" key="1">
    <source>
        <dbReference type="ARBA" id="ARBA00022801"/>
    </source>
</evidence>
<dbReference type="Proteomes" id="UP000018680">
    <property type="component" value="Chromosome"/>
</dbReference>
<keyword evidence="1" id="KW-0378">Hydrolase</keyword>
<dbReference type="SUPFAM" id="SSF53474">
    <property type="entry name" value="alpha/beta-Hydrolases"/>
    <property type="match status" value="1"/>
</dbReference>
<dbReference type="Gene3D" id="3.40.50.1820">
    <property type="entry name" value="alpha/beta hydrolase"/>
    <property type="match status" value="1"/>
</dbReference>
<proteinExistence type="predicted"/>
<feature type="domain" description="Alpha/beta hydrolase fold-3" evidence="3">
    <location>
        <begin position="129"/>
        <end position="329"/>
    </location>
</feature>
<protein>
    <submittedName>
        <fullName evidence="4">Putative esterase</fullName>
    </submittedName>
</protein>
<dbReference type="EMBL" id="CP006939">
    <property type="protein sequence ID" value="AHC16578.1"/>
    <property type="molecule type" value="Genomic_DNA"/>
</dbReference>
<dbReference type="InterPro" id="IPR029058">
    <property type="entry name" value="AB_hydrolase_fold"/>
</dbReference>
<feature type="signal peptide" evidence="2">
    <location>
        <begin position="1"/>
        <end position="26"/>
    </location>
</feature>
<feature type="chain" id="PRO_5004741996" evidence="2">
    <location>
        <begin position="27"/>
        <end position="349"/>
    </location>
</feature>
<dbReference type="GO" id="GO:0016787">
    <property type="term" value="F:hydrolase activity"/>
    <property type="evidence" value="ECO:0007669"/>
    <property type="project" value="UniProtKB-KW"/>
</dbReference>
<gene>
    <name evidence="4" type="ORF">L21SP2_3238</name>
</gene>
<evidence type="ECO:0000313" key="4">
    <source>
        <dbReference type="EMBL" id="AHC16578.1"/>
    </source>
</evidence>
<dbReference type="PANTHER" id="PTHR48081:SF8">
    <property type="entry name" value="ALPHA_BETA HYDROLASE FOLD-3 DOMAIN-CONTAINING PROTEIN-RELATED"/>
    <property type="match status" value="1"/>
</dbReference>
<dbReference type="PROSITE" id="PS51257">
    <property type="entry name" value="PROKAR_LIPOPROTEIN"/>
    <property type="match status" value="1"/>
</dbReference>
<evidence type="ECO:0000313" key="5">
    <source>
        <dbReference type="Proteomes" id="UP000018680"/>
    </source>
</evidence>
<evidence type="ECO:0000259" key="3">
    <source>
        <dbReference type="Pfam" id="PF07859"/>
    </source>
</evidence>
<sequence length="349" mass="38631">MRYFSIPGLVVLLVIMSLTVSCSTAATVETATQSEQNSTDGHAHSSFQKVTVRPSAAMAFSKLILRLMRSPLSARHYESHMQEILQRPPPQPADLPTNMDNEYLISFHRLNGGWYYHLDPLHRSPSLSVVYNHGGAYAKPLDTVHWSIVSNISESMNAEIFIPIYPLAPEYDHLDAYRFLDIAYAEISKKANSPVWYAGDSAGGGIALTMAVRSTEKDLGNVPEGIILFSPWLDISMSNQKIADIEEDDLMLSVPALKAFGKWLAGSADPKNPLVSPLYSEFPPLGPVYVFQGTADILWPDSRLAARILASSGTPVQYFEYTSAFHVFMAADFLPESRDVFTKLANLIQ</sequence>